<dbReference type="Gene3D" id="3.90.1200.10">
    <property type="match status" value="1"/>
</dbReference>
<dbReference type="EMBL" id="CAJVRC010000888">
    <property type="protein sequence ID" value="CAG8906041.1"/>
    <property type="molecule type" value="Genomic_DNA"/>
</dbReference>
<dbReference type="Gene3D" id="3.30.200.150">
    <property type="match status" value="1"/>
</dbReference>
<evidence type="ECO:0000313" key="2">
    <source>
        <dbReference type="EMBL" id="CAG8906041.1"/>
    </source>
</evidence>
<feature type="domain" description="Aminoglycoside phosphotransferase" evidence="1">
    <location>
        <begin position="25"/>
        <end position="233"/>
    </location>
</feature>
<gene>
    <name evidence="2" type="ORF">PEGY_LOCUS8367</name>
</gene>
<protein>
    <recommendedName>
        <fullName evidence="1">Aminoglycoside phosphotransferase domain-containing protein</fullName>
    </recommendedName>
</protein>
<sequence length="248" mass="29085">MKPPPAVFEDLGLVVKWGIQVEMSEAQSIYAVHRFLKDRVPVPEVYGWRTVGDEKFIYMQYMHGRTLEEAWDSLEDNERDTVCHQLRTVFDNLRQLEQDPSDPFIGNIKRSPLYDRVFPFNYLSEAGPFASVHEFHEWFTFLCRRPMADPHSIPIEPFRHELSDDSSIKFTHGDSHRSNIIITHSKPYRVLAIVDWEQSGWLPEYWEARKAQYTVGSGEWSTKYLPMILDQYASTADPWDWYTSSLGC</sequence>
<reference evidence="2" key="1">
    <citation type="submission" date="2021-07" db="EMBL/GenBank/DDBJ databases">
        <authorList>
            <person name="Branca A.L. A."/>
        </authorList>
    </citation>
    <scope>NUCLEOTIDE SEQUENCE</scope>
</reference>
<dbReference type="AlphaFoldDB" id="A0A9W4P7S9"/>
<dbReference type="Proteomes" id="UP001154252">
    <property type="component" value="Unassembled WGS sequence"/>
</dbReference>
<keyword evidence="3" id="KW-1185">Reference proteome</keyword>
<name>A0A9W4P7S9_9EURO</name>
<accession>A0A9W4P7S9</accession>
<comment type="caution">
    <text evidence="2">The sequence shown here is derived from an EMBL/GenBank/DDBJ whole genome shotgun (WGS) entry which is preliminary data.</text>
</comment>
<dbReference type="PANTHER" id="PTHR21310:SF54">
    <property type="entry name" value="AMINOGLYCOSIDE PHOSPHOTRANSFERASE DOMAIN-CONTAINING PROTEIN"/>
    <property type="match status" value="1"/>
</dbReference>
<evidence type="ECO:0000313" key="3">
    <source>
        <dbReference type="Proteomes" id="UP001154252"/>
    </source>
</evidence>
<dbReference type="OrthoDB" id="4351319at2759"/>
<proteinExistence type="predicted"/>
<dbReference type="Pfam" id="PF01636">
    <property type="entry name" value="APH"/>
    <property type="match status" value="1"/>
</dbReference>
<dbReference type="SUPFAM" id="SSF56112">
    <property type="entry name" value="Protein kinase-like (PK-like)"/>
    <property type="match status" value="1"/>
</dbReference>
<dbReference type="PANTHER" id="PTHR21310">
    <property type="entry name" value="AMINOGLYCOSIDE PHOSPHOTRANSFERASE-RELATED-RELATED"/>
    <property type="match status" value="1"/>
</dbReference>
<dbReference type="InterPro" id="IPR002575">
    <property type="entry name" value="Aminoglycoside_PTrfase"/>
</dbReference>
<dbReference type="InterPro" id="IPR011009">
    <property type="entry name" value="Kinase-like_dom_sf"/>
</dbReference>
<dbReference type="InterPro" id="IPR051678">
    <property type="entry name" value="AGP_Transferase"/>
</dbReference>
<organism evidence="2 3">
    <name type="scientific">Penicillium egyptiacum</name>
    <dbReference type="NCBI Taxonomy" id="1303716"/>
    <lineage>
        <taxon>Eukaryota</taxon>
        <taxon>Fungi</taxon>
        <taxon>Dikarya</taxon>
        <taxon>Ascomycota</taxon>
        <taxon>Pezizomycotina</taxon>
        <taxon>Eurotiomycetes</taxon>
        <taxon>Eurotiomycetidae</taxon>
        <taxon>Eurotiales</taxon>
        <taxon>Aspergillaceae</taxon>
        <taxon>Penicillium</taxon>
    </lineage>
</organism>
<evidence type="ECO:0000259" key="1">
    <source>
        <dbReference type="Pfam" id="PF01636"/>
    </source>
</evidence>